<dbReference type="Proteomes" id="UP000256599">
    <property type="component" value="Unassembled WGS sequence"/>
</dbReference>
<dbReference type="Pfam" id="PF13302">
    <property type="entry name" value="Acetyltransf_3"/>
    <property type="match status" value="1"/>
</dbReference>
<comment type="caution">
    <text evidence="2">The sequence shown here is derived from an EMBL/GenBank/DDBJ whole genome shotgun (WGS) entry which is preliminary data.</text>
</comment>
<dbReference type="InterPro" id="IPR016181">
    <property type="entry name" value="Acyl_CoA_acyltransferase"/>
</dbReference>
<evidence type="ECO:0000313" key="3">
    <source>
        <dbReference type="Proteomes" id="UP000256599"/>
    </source>
</evidence>
<dbReference type="InterPro" id="IPR000182">
    <property type="entry name" value="GNAT_dom"/>
</dbReference>
<reference evidence="2 3" key="1">
    <citation type="submission" date="2018-04" db="EMBL/GenBank/DDBJ databases">
        <title>Novel Campyloabacter and Helicobacter Species and Strains.</title>
        <authorList>
            <person name="Mannion A.J."/>
            <person name="Shen Z."/>
            <person name="Fox J.G."/>
        </authorList>
    </citation>
    <scope>NUCLEOTIDE SEQUENCE [LARGE SCALE GENOMIC DNA]</scope>
    <source>
        <strain evidence="2 3">MIT 98-6070</strain>
    </source>
</reference>
<gene>
    <name evidence="2" type="ORF">CQA63_01515</name>
</gene>
<dbReference type="Gene3D" id="3.40.630.30">
    <property type="match status" value="1"/>
</dbReference>
<keyword evidence="2" id="KW-0808">Transferase</keyword>
<sequence length="173" mass="20453">MTRHKIEGRSINLRLIELDDAEFIVSLRGDSKKAQYLSSIDCASQRRWISEYKHREQEGREFYFVIESKSLEPFGLVRMYDFRGDSFCWGSWIIREGAPKVCAIESALCIYEFAFFTLAFAKAHFDVRKDNQRVVAFHKRFGAKVVGEDEINYYFNFSCDDFKQAKKRYAKYL</sequence>
<evidence type="ECO:0000313" key="2">
    <source>
        <dbReference type="EMBL" id="RDU60818.1"/>
    </source>
</evidence>
<dbReference type="SUPFAM" id="SSF55729">
    <property type="entry name" value="Acyl-CoA N-acyltransferases (Nat)"/>
    <property type="match status" value="1"/>
</dbReference>
<name>A0A3D8I6P8_9HELI</name>
<dbReference type="GO" id="GO:0016747">
    <property type="term" value="F:acyltransferase activity, transferring groups other than amino-acyl groups"/>
    <property type="evidence" value="ECO:0007669"/>
    <property type="project" value="InterPro"/>
</dbReference>
<protein>
    <submittedName>
        <fullName evidence="2">N-acetyltransferase</fullName>
    </submittedName>
</protein>
<dbReference type="EMBL" id="NXLR01000002">
    <property type="protein sequence ID" value="RDU60818.1"/>
    <property type="molecule type" value="Genomic_DNA"/>
</dbReference>
<keyword evidence="3" id="KW-1185">Reference proteome</keyword>
<organism evidence="2 3">
    <name type="scientific">Helicobacter marmotae</name>
    <dbReference type="NCBI Taxonomy" id="152490"/>
    <lineage>
        <taxon>Bacteria</taxon>
        <taxon>Pseudomonadati</taxon>
        <taxon>Campylobacterota</taxon>
        <taxon>Epsilonproteobacteria</taxon>
        <taxon>Campylobacterales</taxon>
        <taxon>Helicobacteraceae</taxon>
        <taxon>Helicobacter</taxon>
    </lineage>
</organism>
<dbReference type="OrthoDB" id="2049878at2"/>
<dbReference type="AlphaFoldDB" id="A0A3D8I6P8"/>
<accession>A0A3D8I6P8</accession>
<evidence type="ECO:0000259" key="1">
    <source>
        <dbReference type="Pfam" id="PF13302"/>
    </source>
</evidence>
<feature type="domain" description="N-acetyltransferase" evidence="1">
    <location>
        <begin position="12"/>
        <end position="144"/>
    </location>
</feature>
<proteinExistence type="predicted"/>